<name>A0ABN8MKZ2_9CNID</name>
<evidence type="ECO:0000313" key="3">
    <source>
        <dbReference type="Proteomes" id="UP001159427"/>
    </source>
</evidence>
<dbReference type="PANTHER" id="PTHR23317">
    <property type="entry name" value="DEDICATOR OF CYTOKINESIS DOCK"/>
    <property type="match status" value="1"/>
</dbReference>
<dbReference type="PANTHER" id="PTHR23317:SF76">
    <property type="entry name" value="LD20667P"/>
    <property type="match status" value="1"/>
</dbReference>
<gene>
    <name evidence="2" type="ORF">PEVE_00037766</name>
</gene>
<feature type="compositionally biased region" description="Low complexity" evidence="1">
    <location>
        <begin position="1"/>
        <end position="17"/>
    </location>
</feature>
<protein>
    <submittedName>
        <fullName evidence="2">Uncharacterized protein</fullName>
    </submittedName>
</protein>
<keyword evidence="3" id="KW-1185">Reference proteome</keyword>
<evidence type="ECO:0000256" key="1">
    <source>
        <dbReference type="SAM" id="MobiDB-lite"/>
    </source>
</evidence>
<organism evidence="2 3">
    <name type="scientific">Porites evermanni</name>
    <dbReference type="NCBI Taxonomy" id="104178"/>
    <lineage>
        <taxon>Eukaryota</taxon>
        <taxon>Metazoa</taxon>
        <taxon>Cnidaria</taxon>
        <taxon>Anthozoa</taxon>
        <taxon>Hexacorallia</taxon>
        <taxon>Scleractinia</taxon>
        <taxon>Fungiina</taxon>
        <taxon>Poritidae</taxon>
        <taxon>Porites</taxon>
    </lineage>
</organism>
<reference evidence="2 3" key="1">
    <citation type="submission" date="2022-05" db="EMBL/GenBank/DDBJ databases">
        <authorList>
            <consortium name="Genoscope - CEA"/>
            <person name="William W."/>
        </authorList>
    </citation>
    <scope>NUCLEOTIDE SEQUENCE [LARGE SCALE GENOMIC DNA]</scope>
</reference>
<evidence type="ECO:0000313" key="2">
    <source>
        <dbReference type="EMBL" id="CAH3030323.1"/>
    </source>
</evidence>
<feature type="region of interest" description="Disordered" evidence="1">
    <location>
        <begin position="1"/>
        <end position="20"/>
    </location>
</feature>
<feature type="non-terminal residue" evidence="2">
    <location>
        <position position="120"/>
    </location>
</feature>
<dbReference type="EMBL" id="CALNXI010000626">
    <property type="protein sequence ID" value="CAH3030323.1"/>
    <property type="molecule type" value="Genomic_DNA"/>
</dbReference>
<dbReference type="Proteomes" id="UP001159427">
    <property type="component" value="Unassembled WGS sequence"/>
</dbReference>
<accession>A0ABN8MKZ2</accession>
<sequence>MVDSPASSLRSNRSSVYESRKSIHLADGAEFEPVPDLTNFRPVTLTVSSFFKQESDKLKDDDLYKFLADLKRPSSVLKRLKCIPGTLKLDISPPGDKPPYCLTSELHQVLYTYALLTKSK</sequence>
<dbReference type="InterPro" id="IPR026791">
    <property type="entry name" value="DOCK"/>
</dbReference>
<proteinExistence type="predicted"/>
<comment type="caution">
    <text evidence="2">The sequence shown here is derived from an EMBL/GenBank/DDBJ whole genome shotgun (WGS) entry which is preliminary data.</text>
</comment>